<evidence type="ECO:0000313" key="2">
    <source>
        <dbReference type="EMBL" id="MPN52458.1"/>
    </source>
</evidence>
<dbReference type="EMBL" id="VSSQ01118592">
    <property type="protein sequence ID" value="MPN52458.1"/>
    <property type="molecule type" value="Genomic_DNA"/>
</dbReference>
<sequence length="84" mass="9209">MASAGVSIDGGVTNSSTKEYDIKSTAVKRSNRVYLLTSADKFNTVAIMTYCTLDRLTGIITDDKPPQDVADYMEEHGIELYLAK</sequence>
<gene>
    <name evidence="2" type="ORF">SDC9_200120</name>
</gene>
<feature type="domain" description="DeoR-like transcriptional repressor C-terminal sensor" evidence="1">
    <location>
        <begin position="3"/>
        <end position="62"/>
    </location>
</feature>
<dbReference type="AlphaFoldDB" id="A0A645IMD4"/>
<comment type="caution">
    <text evidence="2">The sequence shown here is derived from an EMBL/GenBank/DDBJ whole genome shotgun (WGS) entry which is preliminary data.</text>
</comment>
<evidence type="ECO:0000259" key="1">
    <source>
        <dbReference type="Pfam" id="PF00455"/>
    </source>
</evidence>
<dbReference type="PANTHER" id="PTHR30363:SF60">
    <property type="entry name" value="HTH-TYPE TRANSCRIPTIONAL REGULATOR IOLR"/>
    <property type="match status" value="1"/>
</dbReference>
<protein>
    <recommendedName>
        <fullName evidence="1">DeoR-like transcriptional repressor C-terminal sensor domain-containing protein</fullName>
    </recommendedName>
</protein>
<dbReference type="InterPro" id="IPR014036">
    <property type="entry name" value="DeoR-like_C"/>
</dbReference>
<dbReference type="InterPro" id="IPR037171">
    <property type="entry name" value="NagB/RpiA_transferase-like"/>
</dbReference>
<dbReference type="PANTHER" id="PTHR30363">
    <property type="entry name" value="HTH-TYPE TRANSCRIPTIONAL REGULATOR SRLR-RELATED"/>
    <property type="match status" value="1"/>
</dbReference>
<organism evidence="2">
    <name type="scientific">bioreactor metagenome</name>
    <dbReference type="NCBI Taxonomy" id="1076179"/>
    <lineage>
        <taxon>unclassified sequences</taxon>
        <taxon>metagenomes</taxon>
        <taxon>ecological metagenomes</taxon>
    </lineage>
</organism>
<accession>A0A645IMD4</accession>
<reference evidence="2" key="1">
    <citation type="submission" date="2019-08" db="EMBL/GenBank/DDBJ databases">
        <authorList>
            <person name="Kucharzyk K."/>
            <person name="Murdoch R.W."/>
            <person name="Higgins S."/>
            <person name="Loffler F."/>
        </authorList>
    </citation>
    <scope>NUCLEOTIDE SEQUENCE</scope>
</reference>
<dbReference type="SUPFAM" id="SSF100950">
    <property type="entry name" value="NagB/RpiA/CoA transferase-like"/>
    <property type="match status" value="1"/>
</dbReference>
<dbReference type="InterPro" id="IPR050313">
    <property type="entry name" value="Carb_Metab_HTH_regulators"/>
</dbReference>
<proteinExistence type="predicted"/>
<name>A0A645IMD4_9ZZZZ</name>
<dbReference type="Pfam" id="PF00455">
    <property type="entry name" value="DeoRC"/>
    <property type="match status" value="1"/>
</dbReference>